<dbReference type="GO" id="GO:0008360">
    <property type="term" value="P:regulation of cell shape"/>
    <property type="evidence" value="ECO:0007669"/>
    <property type="project" value="UniProtKB-UniRule"/>
</dbReference>
<dbReference type="InterPro" id="IPR026034">
    <property type="entry name" value="MreD_proteobac"/>
</dbReference>
<dbReference type="eggNOG" id="COG2891">
    <property type="taxonomic scope" value="Bacteria"/>
</dbReference>
<comment type="subcellular location">
    <subcellularLocation>
        <location evidence="8">Cell inner membrane</location>
    </subcellularLocation>
    <subcellularLocation>
        <location evidence="1">Cell membrane</location>
        <topology evidence="1">Multi-pass membrane protein</topology>
    </subcellularLocation>
</comment>
<dbReference type="AlphaFoldDB" id="A0A0A0F274"/>
<dbReference type="STRING" id="913325.N799_04770"/>
<evidence type="ECO:0000256" key="2">
    <source>
        <dbReference type="ARBA" id="ARBA00007776"/>
    </source>
</evidence>
<comment type="function">
    <text evidence="8">Involved in formation of the rod shape of the cell. May also contribute to regulation of formation of penicillin-binding proteins.</text>
</comment>
<dbReference type="PANTHER" id="PTHR37484">
    <property type="entry name" value="ROD SHAPE-DETERMINING PROTEIN MRED"/>
    <property type="match status" value="1"/>
</dbReference>
<dbReference type="InterPro" id="IPR007227">
    <property type="entry name" value="Cell_shape_determining_MreD"/>
</dbReference>
<dbReference type="NCBIfam" id="TIGR03426">
    <property type="entry name" value="shape_MreD"/>
    <property type="match status" value="1"/>
</dbReference>
<keyword evidence="3 8" id="KW-1003">Cell membrane</keyword>
<evidence type="ECO:0000313" key="11">
    <source>
        <dbReference type="Proteomes" id="UP000029989"/>
    </source>
</evidence>
<feature type="transmembrane region" description="Helical" evidence="9">
    <location>
        <begin position="102"/>
        <end position="125"/>
    </location>
</feature>
<keyword evidence="6 9" id="KW-1133">Transmembrane helix</keyword>
<sequence length="161" mass="17919">MSRPRPAWLLPASIVAALLLGLLPLPAVLLPLRPYWLALVVAYWVIEDPDRVGLGFAFLVGVLADLVFGSLLGEQALRLVVMAFILQRFRARIRFFPMSQQALAIGGLLLNDRIVTAGLHIALGIQPLPTMFWLAPLTGMLLWPPAFVLLDALRLGHWRRR</sequence>
<dbReference type="PIRSF" id="PIRSF018472">
    <property type="entry name" value="MreD_proteobac"/>
    <property type="match status" value="1"/>
</dbReference>
<evidence type="ECO:0000256" key="5">
    <source>
        <dbReference type="ARBA" id="ARBA00022960"/>
    </source>
</evidence>
<keyword evidence="5 8" id="KW-0133">Cell shape</keyword>
<keyword evidence="7 8" id="KW-0472">Membrane</keyword>
<feature type="transmembrane region" description="Helical" evidence="9">
    <location>
        <begin position="131"/>
        <end position="153"/>
    </location>
</feature>
<evidence type="ECO:0000256" key="8">
    <source>
        <dbReference type="PIRNR" id="PIRNR018472"/>
    </source>
</evidence>
<keyword evidence="8" id="KW-0997">Cell inner membrane</keyword>
<dbReference type="Pfam" id="PF04093">
    <property type="entry name" value="MreD"/>
    <property type="match status" value="1"/>
</dbReference>
<proteinExistence type="inferred from homology"/>
<dbReference type="EMBL" id="AVPT01000014">
    <property type="protein sequence ID" value="KGM56413.1"/>
    <property type="molecule type" value="Genomic_DNA"/>
</dbReference>
<name>A0A0A0F274_9GAMM</name>
<dbReference type="OrthoDB" id="6647425at2"/>
<reference evidence="10 11" key="1">
    <citation type="journal article" date="2015" name="Stand. Genomic Sci.">
        <title>Genomic information of the arsenic-resistant bacterium Lysobacter arseniciresistens type strain ZS79(T) and comparison of Lysobacter draft genomes.</title>
        <authorList>
            <person name="Liu L."/>
            <person name="Zhang S."/>
            <person name="Luo M."/>
            <person name="Wang G."/>
        </authorList>
    </citation>
    <scope>NUCLEOTIDE SEQUENCE [LARGE SCALE GENOMIC DNA]</scope>
    <source>
        <strain evidence="10 11">ZS79</strain>
    </source>
</reference>
<dbReference type="GO" id="GO:0005886">
    <property type="term" value="C:plasma membrane"/>
    <property type="evidence" value="ECO:0007669"/>
    <property type="project" value="UniProtKB-SubCell"/>
</dbReference>
<gene>
    <name evidence="10" type="ORF">N799_04770</name>
</gene>
<evidence type="ECO:0000256" key="9">
    <source>
        <dbReference type="SAM" id="Phobius"/>
    </source>
</evidence>
<evidence type="ECO:0000256" key="7">
    <source>
        <dbReference type="ARBA" id="ARBA00023136"/>
    </source>
</evidence>
<comment type="similarity">
    <text evidence="2 8">Belongs to the MreD family.</text>
</comment>
<accession>A0A0A0F274</accession>
<evidence type="ECO:0000256" key="3">
    <source>
        <dbReference type="ARBA" id="ARBA00022475"/>
    </source>
</evidence>
<evidence type="ECO:0000256" key="6">
    <source>
        <dbReference type="ARBA" id="ARBA00022989"/>
    </source>
</evidence>
<keyword evidence="4 9" id="KW-0812">Transmembrane</keyword>
<evidence type="ECO:0000313" key="10">
    <source>
        <dbReference type="EMBL" id="KGM56413.1"/>
    </source>
</evidence>
<organism evidence="10 11">
    <name type="scientific">Lysobacter arseniciresistens ZS79</name>
    <dbReference type="NCBI Taxonomy" id="913325"/>
    <lineage>
        <taxon>Bacteria</taxon>
        <taxon>Pseudomonadati</taxon>
        <taxon>Pseudomonadota</taxon>
        <taxon>Gammaproteobacteria</taxon>
        <taxon>Lysobacterales</taxon>
        <taxon>Lysobacteraceae</taxon>
        <taxon>Novilysobacter</taxon>
    </lineage>
</organism>
<dbReference type="RefSeq" id="WP_036210961.1">
    <property type="nucleotide sequence ID" value="NZ_AVPT01000014.1"/>
</dbReference>
<feature type="transmembrane region" description="Helical" evidence="9">
    <location>
        <begin position="55"/>
        <end position="81"/>
    </location>
</feature>
<evidence type="ECO:0000256" key="4">
    <source>
        <dbReference type="ARBA" id="ARBA00022692"/>
    </source>
</evidence>
<dbReference type="PANTHER" id="PTHR37484:SF1">
    <property type="entry name" value="ROD SHAPE-DETERMINING PROTEIN MRED"/>
    <property type="match status" value="1"/>
</dbReference>
<dbReference type="Proteomes" id="UP000029989">
    <property type="component" value="Unassembled WGS sequence"/>
</dbReference>
<keyword evidence="11" id="KW-1185">Reference proteome</keyword>
<protein>
    <recommendedName>
        <fullName evidence="8">Rod shape-determining protein MreD</fullName>
    </recommendedName>
</protein>
<evidence type="ECO:0000256" key="1">
    <source>
        <dbReference type="ARBA" id="ARBA00004651"/>
    </source>
</evidence>
<comment type="caution">
    <text evidence="10">The sequence shown here is derived from an EMBL/GenBank/DDBJ whole genome shotgun (WGS) entry which is preliminary data.</text>
</comment>